<dbReference type="PANTHER" id="PTHR14237:SF19">
    <property type="entry name" value="MITOCHONDRIAL AMIDOXIME REDUCING COMPONENT 1"/>
    <property type="match status" value="1"/>
</dbReference>
<dbReference type="GO" id="GO:0003824">
    <property type="term" value="F:catalytic activity"/>
    <property type="evidence" value="ECO:0007669"/>
    <property type="project" value="InterPro"/>
</dbReference>
<evidence type="ECO:0000313" key="3">
    <source>
        <dbReference type="Proteomes" id="UP000557307"/>
    </source>
</evidence>
<dbReference type="AlphaFoldDB" id="A0A840TS01"/>
<dbReference type="EMBL" id="JACHGF010000003">
    <property type="protein sequence ID" value="MBB5284023.1"/>
    <property type="molecule type" value="Genomic_DNA"/>
</dbReference>
<dbReference type="GO" id="GO:0030170">
    <property type="term" value="F:pyridoxal phosphate binding"/>
    <property type="evidence" value="ECO:0007669"/>
    <property type="project" value="InterPro"/>
</dbReference>
<dbReference type="InterPro" id="IPR011037">
    <property type="entry name" value="Pyrv_Knase-like_insert_dom_sf"/>
</dbReference>
<feature type="domain" description="MOSC" evidence="1">
    <location>
        <begin position="117"/>
        <end position="265"/>
    </location>
</feature>
<accession>A0A840TS01</accession>
<reference evidence="2 3" key="1">
    <citation type="submission" date="2020-08" db="EMBL/GenBank/DDBJ databases">
        <title>Genomic Encyclopedia of Type Strains, Phase IV (KMG-IV): sequencing the most valuable type-strain genomes for metagenomic binning, comparative biology and taxonomic classification.</title>
        <authorList>
            <person name="Goeker M."/>
        </authorList>
    </citation>
    <scope>NUCLEOTIDE SEQUENCE [LARGE SCALE GENOMIC DNA]</scope>
    <source>
        <strain evidence="2 3">DSM 105074</strain>
    </source>
</reference>
<evidence type="ECO:0000313" key="2">
    <source>
        <dbReference type="EMBL" id="MBB5284023.1"/>
    </source>
</evidence>
<dbReference type="Proteomes" id="UP000557307">
    <property type="component" value="Unassembled WGS sequence"/>
</dbReference>
<dbReference type="Pfam" id="PF03476">
    <property type="entry name" value="MOSC_N"/>
    <property type="match status" value="1"/>
</dbReference>
<dbReference type="InterPro" id="IPR005303">
    <property type="entry name" value="MOCOS_middle"/>
</dbReference>
<organism evidence="2 3">
    <name type="scientific">Rhabdobacter roseus</name>
    <dbReference type="NCBI Taxonomy" id="1655419"/>
    <lineage>
        <taxon>Bacteria</taxon>
        <taxon>Pseudomonadati</taxon>
        <taxon>Bacteroidota</taxon>
        <taxon>Cytophagia</taxon>
        <taxon>Cytophagales</taxon>
        <taxon>Cytophagaceae</taxon>
        <taxon>Rhabdobacter</taxon>
    </lineage>
</organism>
<dbReference type="RefSeq" id="WP_184173998.1">
    <property type="nucleotide sequence ID" value="NZ_JACHGF010000003.1"/>
</dbReference>
<evidence type="ECO:0000259" key="1">
    <source>
        <dbReference type="PROSITE" id="PS51340"/>
    </source>
</evidence>
<protein>
    <recommendedName>
        <fullName evidence="1">MOSC domain-containing protein</fullName>
    </recommendedName>
</protein>
<keyword evidence="3" id="KW-1185">Reference proteome</keyword>
<proteinExistence type="predicted"/>
<name>A0A840TS01_9BACT</name>
<dbReference type="PANTHER" id="PTHR14237">
    <property type="entry name" value="MOLYBDOPTERIN COFACTOR SULFURASE MOSC"/>
    <property type="match status" value="1"/>
</dbReference>
<gene>
    <name evidence="2" type="ORF">HNQ92_002166</name>
</gene>
<dbReference type="SUPFAM" id="SSF50800">
    <property type="entry name" value="PK beta-barrel domain-like"/>
    <property type="match status" value="1"/>
</dbReference>
<dbReference type="GO" id="GO:0030151">
    <property type="term" value="F:molybdenum ion binding"/>
    <property type="evidence" value="ECO:0007669"/>
    <property type="project" value="InterPro"/>
</dbReference>
<dbReference type="PROSITE" id="PS51340">
    <property type="entry name" value="MOSC"/>
    <property type="match status" value="1"/>
</dbReference>
<dbReference type="SUPFAM" id="SSF141673">
    <property type="entry name" value="MOSC N-terminal domain-like"/>
    <property type="match status" value="1"/>
</dbReference>
<sequence>MYTLSEIWIYPVKSLGGIRLPEATVQQRGLQHDRRWMIVDENGRFITQRKVHEMALLDVGLDADGLRLWHRHAPEDVLQVPFEPSTPTPLRVTIWDDEVPAVAVSPEADRWLSDKLGRAVRLVLMPESTRRLVDPRYAQAQEVVSFADGYPCLLISQASLDDLNARLPEPLSMKRFRPNLVVTGTLPYAEDQWRTFTVGEVLFQGVKPCARCVLTTIDPDTAATGPEPLRTLATYRKQQNKILFGQNLLPQTLGRLAEGDTVTVAEQGQVPLVPSTP</sequence>
<comment type="caution">
    <text evidence="2">The sequence shown here is derived from an EMBL/GenBank/DDBJ whole genome shotgun (WGS) entry which is preliminary data.</text>
</comment>
<dbReference type="Pfam" id="PF03473">
    <property type="entry name" value="MOSC"/>
    <property type="match status" value="1"/>
</dbReference>
<dbReference type="InterPro" id="IPR005302">
    <property type="entry name" value="MoCF_Sase_C"/>
</dbReference>